<evidence type="ECO:0000313" key="4">
    <source>
        <dbReference type="Proteomes" id="UP000177325"/>
    </source>
</evidence>
<gene>
    <name evidence="3" type="ORF">A3G90_01200</name>
</gene>
<dbReference type="PROSITE" id="PS50975">
    <property type="entry name" value="ATP_GRASP"/>
    <property type="match status" value="1"/>
</dbReference>
<proteinExistence type="predicted"/>
<dbReference type="SUPFAM" id="SSF56059">
    <property type="entry name" value="Glutathione synthetase ATP-binding domain-like"/>
    <property type="match status" value="1"/>
</dbReference>
<protein>
    <recommendedName>
        <fullName evidence="2">ATP-grasp domain-containing protein</fullName>
    </recommendedName>
</protein>
<dbReference type="GO" id="GO:0005524">
    <property type="term" value="F:ATP binding"/>
    <property type="evidence" value="ECO:0007669"/>
    <property type="project" value="UniProtKB-UniRule"/>
</dbReference>
<dbReference type="Proteomes" id="UP000177325">
    <property type="component" value="Unassembled WGS sequence"/>
</dbReference>
<dbReference type="STRING" id="1798525.A3G90_01200"/>
<evidence type="ECO:0000256" key="1">
    <source>
        <dbReference type="PROSITE-ProRule" id="PRU00409"/>
    </source>
</evidence>
<dbReference type="Gene3D" id="3.30.470.20">
    <property type="entry name" value="ATP-grasp fold, B domain"/>
    <property type="match status" value="1"/>
</dbReference>
<evidence type="ECO:0000259" key="2">
    <source>
        <dbReference type="PROSITE" id="PS50975"/>
    </source>
</evidence>
<dbReference type="AlphaFoldDB" id="A0A1F6FFP3"/>
<reference evidence="3 4" key="1">
    <citation type="journal article" date="2016" name="Nat. Commun.">
        <title>Thousands of microbial genomes shed light on interconnected biogeochemical processes in an aquifer system.</title>
        <authorList>
            <person name="Anantharaman K."/>
            <person name="Brown C.T."/>
            <person name="Hug L.A."/>
            <person name="Sharon I."/>
            <person name="Castelle C.J."/>
            <person name="Probst A.J."/>
            <person name="Thomas B.C."/>
            <person name="Singh A."/>
            <person name="Wilkins M.J."/>
            <person name="Karaoz U."/>
            <person name="Brodie E.L."/>
            <person name="Williams K.H."/>
            <person name="Hubbard S.S."/>
            <person name="Banfield J.F."/>
        </authorList>
    </citation>
    <scope>NUCLEOTIDE SEQUENCE [LARGE SCALE GENOMIC DNA]</scope>
</reference>
<dbReference type="GO" id="GO:0046872">
    <property type="term" value="F:metal ion binding"/>
    <property type="evidence" value="ECO:0007669"/>
    <property type="project" value="InterPro"/>
</dbReference>
<organism evidence="3 4">
    <name type="scientific">Candidatus Kaiserbacteria bacterium RIFCSPLOWO2_12_FULL_45_26</name>
    <dbReference type="NCBI Taxonomy" id="1798525"/>
    <lineage>
        <taxon>Bacteria</taxon>
        <taxon>Candidatus Kaiseribacteriota</taxon>
    </lineage>
</organism>
<evidence type="ECO:0000313" key="3">
    <source>
        <dbReference type="EMBL" id="OGG84686.1"/>
    </source>
</evidence>
<keyword evidence="1" id="KW-0547">Nucleotide-binding</keyword>
<keyword evidence="1" id="KW-0067">ATP-binding</keyword>
<dbReference type="InterPro" id="IPR011761">
    <property type="entry name" value="ATP-grasp"/>
</dbReference>
<comment type="caution">
    <text evidence="3">The sequence shown here is derived from an EMBL/GenBank/DDBJ whole genome shotgun (WGS) entry which is preliminary data.</text>
</comment>
<feature type="domain" description="ATP-grasp" evidence="2">
    <location>
        <begin position="136"/>
        <end position="351"/>
    </location>
</feature>
<sequence length="418" mass="47688">MNKVIFHNLSIPYSHPLIGMYDFDKNGIFYATPGDIVVTRSKISKAYLGFLESCGYDFDNVRFVSSDEELENTHNSPFENNNFLKQIKKSINDPKEYVFDSFIFSKLESELVNQLGVVSLEKANQFQDFSTKSFFRATAKQLKIPIPRGFEAVTTTYDAFIKICYLFLNGFKNVVSKYNNGSAGIGTRLYRSRNFLSELNILESYFKKDNNTLLGFADLEARSFVIEGWYDNAAYSPSVQFYVDAAGVASVVSIHNQVFYDNKITYRGCCSKQTIPKQVAEKLVEEGTKFVNYLSEQGYRGHLGFNSIVLTNGDLLWVELNPRRVMSSYVYQMSRMIYQSDAASIYYKSLQVSKEKWVGKEIDEILVELSNVLFSKDRQNGVIPFNYGLLQTEGTLSVAVFSTTEDDTDKMIKYVESL</sequence>
<dbReference type="EMBL" id="MFMM01000001">
    <property type="protein sequence ID" value="OGG84686.1"/>
    <property type="molecule type" value="Genomic_DNA"/>
</dbReference>
<name>A0A1F6FFP3_9BACT</name>
<accession>A0A1F6FFP3</accession>